<name>A0A0S4IXJ8_BODSA</name>
<evidence type="ECO:0000313" key="1">
    <source>
        <dbReference type="EMBL" id="CUF59835.1"/>
    </source>
</evidence>
<reference evidence="2" key="1">
    <citation type="submission" date="2015-09" db="EMBL/GenBank/DDBJ databases">
        <authorList>
            <consortium name="Pathogen Informatics"/>
        </authorList>
    </citation>
    <scope>NUCLEOTIDE SEQUENCE [LARGE SCALE GENOMIC DNA]</scope>
    <source>
        <strain evidence="2">Lake Konstanz</strain>
    </source>
</reference>
<gene>
    <name evidence="1" type="ORF">BSAL_63895</name>
</gene>
<dbReference type="VEuPathDB" id="TriTrypDB:BSAL_63895"/>
<evidence type="ECO:0000313" key="2">
    <source>
        <dbReference type="Proteomes" id="UP000051952"/>
    </source>
</evidence>
<proteinExistence type="predicted"/>
<dbReference type="EMBL" id="CYKH01000364">
    <property type="protein sequence ID" value="CUF59835.1"/>
    <property type="molecule type" value="Genomic_DNA"/>
</dbReference>
<keyword evidence="2" id="KW-1185">Reference proteome</keyword>
<protein>
    <submittedName>
        <fullName evidence="1">Uncharacterized protein</fullName>
    </submittedName>
</protein>
<organism evidence="1 2">
    <name type="scientific">Bodo saltans</name>
    <name type="common">Flagellated protozoan</name>
    <dbReference type="NCBI Taxonomy" id="75058"/>
    <lineage>
        <taxon>Eukaryota</taxon>
        <taxon>Discoba</taxon>
        <taxon>Euglenozoa</taxon>
        <taxon>Kinetoplastea</taxon>
        <taxon>Metakinetoplastina</taxon>
        <taxon>Eubodonida</taxon>
        <taxon>Bodonidae</taxon>
        <taxon>Bodo</taxon>
    </lineage>
</organism>
<dbReference type="Proteomes" id="UP000051952">
    <property type="component" value="Unassembled WGS sequence"/>
</dbReference>
<sequence>MELVTEVRTALSKRTKEEDQHEANLGVLLLDVRQVRKQLDACAEKRSDAFAAFTETMDSMVLEVNEAVKKMNLSRGIDQLSPRKRK</sequence>
<accession>A0A0S4IXJ8</accession>
<dbReference type="AlphaFoldDB" id="A0A0S4IXJ8"/>